<name>A0A1L8E995_HAEIR</name>
<organism evidence="3">
    <name type="scientific">Haematobia irritans</name>
    <name type="common">Horn fly</name>
    <name type="synonym">Conops irritans</name>
    <dbReference type="NCBI Taxonomy" id="7368"/>
    <lineage>
        <taxon>Eukaryota</taxon>
        <taxon>Metazoa</taxon>
        <taxon>Ecdysozoa</taxon>
        <taxon>Arthropoda</taxon>
        <taxon>Hexapoda</taxon>
        <taxon>Insecta</taxon>
        <taxon>Pterygota</taxon>
        <taxon>Neoptera</taxon>
        <taxon>Endopterygota</taxon>
        <taxon>Diptera</taxon>
        <taxon>Brachycera</taxon>
        <taxon>Muscomorpha</taxon>
        <taxon>Muscoidea</taxon>
        <taxon>Muscidae</taxon>
        <taxon>Haematobia</taxon>
    </lineage>
</organism>
<feature type="domain" description="Protein TsetseEP" evidence="2">
    <location>
        <begin position="43"/>
        <end position="159"/>
    </location>
</feature>
<proteinExistence type="predicted"/>
<dbReference type="Pfam" id="PF05267">
    <property type="entry name" value="DUF725"/>
    <property type="match status" value="1"/>
</dbReference>
<keyword evidence="1" id="KW-0732">Signal</keyword>
<reference evidence="3" key="1">
    <citation type="submission" date="2017-01" db="EMBL/GenBank/DDBJ databases">
        <title>An insight into the sialome and mialome of the horn fly, Haematobia irritans.</title>
        <authorList>
            <person name="Breijo M."/>
            <person name="Boiani M."/>
            <person name="Ures X."/>
            <person name="Rocha S."/>
            <person name="Sequeira M."/>
            <person name="Ribeiro J.M."/>
        </authorList>
    </citation>
    <scope>NUCLEOTIDE SEQUENCE</scope>
</reference>
<evidence type="ECO:0000313" key="3">
    <source>
        <dbReference type="EMBL" id="JAV15350.1"/>
    </source>
</evidence>
<feature type="chain" id="PRO_5012792641" evidence="1">
    <location>
        <begin position="19"/>
        <end position="223"/>
    </location>
</feature>
<dbReference type="EMBL" id="GFDG01003449">
    <property type="protein sequence ID" value="JAV15350.1"/>
    <property type="molecule type" value="Transcribed_RNA"/>
</dbReference>
<feature type="signal peptide" evidence="1">
    <location>
        <begin position="1"/>
        <end position="18"/>
    </location>
</feature>
<evidence type="ECO:0000256" key="1">
    <source>
        <dbReference type="SAM" id="SignalP"/>
    </source>
</evidence>
<sequence>MWTITFIVLAVASQGAFSLSGMPAVQRQMGDAMIRAMASPERSTVCFPIYAQGIAAANDKYELAYNTCLDNAANSQKLVENEVAPDRASLRSDGEGICATFDKCANMELSTDFFECYLDASGSSLSTSLDMQSVSKTKLQYVNLRYQTIQFDKDFCTDDCTNIYVKESTTLYSQLEECLKTGEVVSPPAPEPTETTTLEPEMTTTAIPTPPQPELFLKFAAIP</sequence>
<accession>A0A1L8E995</accession>
<dbReference type="AlphaFoldDB" id="A0A1L8E995"/>
<dbReference type="InterPro" id="IPR007931">
    <property type="entry name" value="TsetseEP"/>
</dbReference>
<protein>
    <submittedName>
        <fullName evidence="3">Putative secreted protein</fullName>
    </submittedName>
</protein>
<evidence type="ECO:0000259" key="2">
    <source>
        <dbReference type="Pfam" id="PF05267"/>
    </source>
</evidence>